<protein>
    <recommendedName>
        <fullName evidence="4">rhomboid protease</fullName>
        <ecNumber evidence="4">3.4.21.105</ecNumber>
    </recommendedName>
</protein>
<dbReference type="GO" id="GO:0006508">
    <property type="term" value="P:proteolysis"/>
    <property type="evidence" value="ECO:0007669"/>
    <property type="project" value="UniProtKB-KW"/>
</dbReference>
<evidence type="ECO:0000256" key="7">
    <source>
        <dbReference type="ARBA" id="ARBA00022801"/>
    </source>
</evidence>
<keyword evidence="9 10" id="KW-0472">Membrane</keyword>
<evidence type="ECO:0000256" key="10">
    <source>
        <dbReference type="SAM" id="Phobius"/>
    </source>
</evidence>
<dbReference type="EMBL" id="JAKWBI020000254">
    <property type="protein sequence ID" value="KAJ2897847.1"/>
    <property type="molecule type" value="Genomic_DNA"/>
</dbReference>
<organism evidence="12 13">
    <name type="scientific">Zalerion maritima</name>
    <dbReference type="NCBI Taxonomy" id="339359"/>
    <lineage>
        <taxon>Eukaryota</taxon>
        <taxon>Fungi</taxon>
        <taxon>Dikarya</taxon>
        <taxon>Ascomycota</taxon>
        <taxon>Pezizomycotina</taxon>
        <taxon>Sordariomycetes</taxon>
        <taxon>Lulworthiomycetidae</taxon>
        <taxon>Lulworthiales</taxon>
        <taxon>Lulworthiaceae</taxon>
        <taxon>Zalerion</taxon>
    </lineage>
</organism>
<evidence type="ECO:0000256" key="1">
    <source>
        <dbReference type="ARBA" id="ARBA00000156"/>
    </source>
</evidence>
<dbReference type="Gene3D" id="1.20.1540.10">
    <property type="entry name" value="Rhomboid-like"/>
    <property type="match status" value="1"/>
</dbReference>
<dbReference type="EC" id="3.4.21.105" evidence="4"/>
<evidence type="ECO:0000256" key="4">
    <source>
        <dbReference type="ARBA" id="ARBA00013039"/>
    </source>
</evidence>
<comment type="catalytic activity">
    <reaction evidence="1">
        <text>Cleaves type-1 transmembrane domains using a catalytic dyad composed of serine and histidine that are contributed by different transmembrane domains.</text>
        <dbReference type="EC" id="3.4.21.105"/>
    </reaction>
</comment>
<sequence length="267" mass="29922">MAPNIAGFSTLRARSYVFRLPIFTRLVIALILLFWVLTLQSAWDVRQWGSLIPSTINFQTMYRTNTFPLIHLNLLHVLLNLIALTPLMDRFESENGTLVSLALFFGPLSTIPALLYVGIERLVLMRDTGVMGASLWVFLLMGVESIRTYRANPYLMIASYRIPTWTMPLVMILIVAALIPNTSTLGHLCGLGVGYVFGLGYLKFLAPPEKALRWVEGKLNLISRVPRYVSVDQKTYGRFGVLPSSNHSDRVTGTPMSLIETTQRLGS</sequence>
<evidence type="ECO:0000256" key="8">
    <source>
        <dbReference type="ARBA" id="ARBA00022989"/>
    </source>
</evidence>
<evidence type="ECO:0000256" key="2">
    <source>
        <dbReference type="ARBA" id="ARBA00004141"/>
    </source>
</evidence>
<dbReference type="GO" id="GO:0016020">
    <property type="term" value="C:membrane"/>
    <property type="evidence" value="ECO:0007669"/>
    <property type="project" value="UniProtKB-SubCell"/>
</dbReference>
<proteinExistence type="inferred from homology"/>
<accession>A0AAD5RMC7</accession>
<feature type="domain" description="Peptidase S54 rhomboid" evidence="11">
    <location>
        <begin position="60"/>
        <end position="202"/>
    </location>
</feature>
<dbReference type="InterPro" id="IPR035952">
    <property type="entry name" value="Rhomboid-like_sf"/>
</dbReference>
<gene>
    <name evidence="12" type="ORF">MKZ38_004360</name>
</gene>
<evidence type="ECO:0000256" key="6">
    <source>
        <dbReference type="ARBA" id="ARBA00022692"/>
    </source>
</evidence>
<feature type="transmembrane region" description="Helical" evidence="10">
    <location>
        <begin position="158"/>
        <end position="179"/>
    </location>
</feature>
<evidence type="ECO:0000256" key="3">
    <source>
        <dbReference type="ARBA" id="ARBA00009045"/>
    </source>
</evidence>
<dbReference type="Pfam" id="PF01694">
    <property type="entry name" value="Rhomboid"/>
    <property type="match status" value="1"/>
</dbReference>
<keyword evidence="7" id="KW-0378">Hydrolase</keyword>
<dbReference type="Proteomes" id="UP001201980">
    <property type="component" value="Unassembled WGS sequence"/>
</dbReference>
<keyword evidence="6 10" id="KW-0812">Transmembrane</keyword>
<evidence type="ECO:0000259" key="11">
    <source>
        <dbReference type="Pfam" id="PF01694"/>
    </source>
</evidence>
<evidence type="ECO:0000313" key="12">
    <source>
        <dbReference type="EMBL" id="KAJ2897847.1"/>
    </source>
</evidence>
<comment type="caution">
    <text evidence="12">The sequence shown here is derived from an EMBL/GenBank/DDBJ whole genome shotgun (WGS) entry which is preliminary data.</text>
</comment>
<comment type="subcellular location">
    <subcellularLocation>
        <location evidence="2">Membrane</location>
        <topology evidence="2">Multi-pass membrane protein</topology>
    </subcellularLocation>
</comment>
<evidence type="ECO:0000313" key="13">
    <source>
        <dbReference type="Proteomes" id="UP001201980"/>
    </source>
</evidence>
<dbReference type="AlphaFoldDB" id="A0AAD5RMC7"/>
<name>A0AAD5RMC7_9PEZI</name>
<feature type="transmembrane region" description="Helical" evidence="10">
    <location>
        <begin position="96"/>
        <end position="117"/>
    </location>
</feature>
<reference evidence="12" key="1">
    <citation type="submission" date="2022-07" db="EMBL/GenBank/DDBJ databases">
        <title>Draft genome sequence of Zalerion maritima ATCC 34329, a (micro)plastics degrading marine fungus.</title>
        <authorList>
            <person name="Paco A."/>
            <person name="Goncalves M.F.M."/>
            <person name="Rocha-Santos T.A.P."/>
            <person name="Alves A."/>
        </authorList>
    </citation>
    <scope>NUCLEOTIDE SEQUENCE</scope>
    <source>
        <strain evidence="12">ATCC 34329</strain>
    </source>
</reference>
<dbReference type="PANTHER" id="PTHR43066:SF1">
    <property type="entry name" value="RHOMBOID PROTEIN 2"/>
    <property type="match status" value="1"/>
</dbReference>
<dbReference type="InterPro" id="IPR022764">
    <property type="entry name" value="Peptidase_S54_rhomboid_dom"/>
</dbReference>
<comment type="similarity">
    <text evidence="3">Belongs to the peptidase S54 family.</text>
</comment>
<feature type="transmembrane region" description="Helical" evidence="10">
    <location>
        <begin position="185"/>
        <end position="204"/>
    </location>
</feature>
<keyword evidence="13" id="KW-1185">Reference proteome</keyword>
<feature type="transmembrane region" description="Helical" evidence="10">
    <location>
        <begin position="66"/>
        <end position="84"/>
    </location>
</feature>
<dbReference type="SUPFAM" id="SSF144091">
    <property type="entry name" value="Rhomboid-like"/>
    <property type="match status" value="1"/>
</dbReference>
<keyword evidence="8 10" id="KW-1133">Transmembrane helix</keyword>
<dbReference type="PANTHER" id="PTHR43066">
    <property type="entry name" value="RHOMBOID-RELATED PROTEIN"/>
    <property type="match status" value="1"/>
</dbReference>
<evidence type="ECO:0000256" key="5">
    <source>
        <dbReference type="ARBA" id="ARBA00022670"/>
    </source>
</evidence>
<keyword evidence="5" id="KW-0645">Protease</keyword>
<evidence type="ECO:0000256" key="9">
    <source>
        <dbReference type="ARBA" id="ARBA00023136"/>
    </source>
</evidence>
<dbReference type="GO" id="GO:0004252">
    <property type="term" value="F:serine-type endopeptidase activity"/>
    <property type="evidence" value="ECO:0007669"/>
    <property type="project" value="InterPro"/>
</dbReference>